<reference evidence="2 3" key="1">
    <citation type="submission" date="2014-03" db="EMBL/GenBank/DDBJ databases">
        <title>Draft genome sequence of the novel thermoacidophilic archaea Acidianus copahuensis ALE1 strain, isolated from Copahue volcanic area in Neuquen Argentina.</title>
        <authorList>
            <person name="Urbieta M.S."/>
            <person name="Rascovan N."/>
            <person name="Castro C."/>
            <person name="Revale S."/>
            <person name="Giaveno M.A."/>
            <person name="Vazquez M.P."/>
            <person name="Donati E.R."/>
        </authorList>
    </citation>
    <scope>NUCLEOTIDE SEQUENCE [LARGE SCALE GENOMIC DNA]</scope>
    <source>
        <strain evidence="2 3">ALE1</strain>
    </source>
</reference>
<feature type="transmembrane region" description="Helical" evidence="1">
    <location>
        <begin position="135"/>
        <end position="153"/>
    </location>
</feature>
<feature type="transmembrane region" description="Helical" evidence="1">
    <location>
        <begin position="317"/>
        <end position="338"/>
    </location>
</feature>
<dbReference type="RefSeq" id="WP_048098585.1">
    <property type="nucleotide sequence ID" value="NZ_JFZT01000015.1"/>
</dbReference>
<keyword evidence="1" id="KW-0812">Transmembrane</keyword>
<sequence>MNPIKNWLFSLSSTTFNVVIALVFFLITARITSPAFFGKVAIIQLLEVISSSVLYFVPGQIVMREVAYLHARKEVDKKVVEKFLSIPFLALPFLLTLLLFPNYVRLAVPYLFLYVASNVESQEMMGMDMFKETTISGYAFLTIRWGISLIAVLEKNIYLFLAIWIAGSVISNAYNLAAISRKMKSLIKPSFDFSFLFRHFKESLSLYLSNSTSFLSSQGDRVTTSYLLGSYYLGLYQFSALVAGVPYMFISSISGSLLSASSFYKALGKEEVVISSISFKFIALLTFVVAIASFPLAKFLIPILFPEYVKSVNVLTLLILVMTLPTPVGLLTNFIIAFKRSLRPFLYLTLITASTVLLTSFLLIPRLGIMGGAISQLISSLISSSFILYYATSTKVFLPTLKEFVVLLMLPSLGLFEYFADPLWLDVIVLLIVLTLFKVFRVISRDEARIMNSFLPKWLKFLEYVVVKISS</sequence>
<comment type="caution">
    <text evidence="2">The sequence shown here is derived from an EMBL/GenBank/DDBJ whole genome shotgun (WGS) entry which is preliminary data.</text>
</comment>
<organism evidence="2 3">
    <name type="scientific">Candidatus Acidianus copahuensis</name>
    <dbReference type="NCBI Taxonomy" id="1160895"/>
    <lineage>
        <taxon>Archaea</taxon>
        <taxon>Thermoproteota</taxon>
        <taxon>Thermoprotei</taxon>
        <taxon>Sulfolobales</taxon>
        <taxon>Sulfolobaceae</taxon>
        <taxon>Acidianus</taxon>
    </lineage>
</organism>
<feature type="transmembrane region" description="Helical" evidence="1">
    <location>
        <begin position="281"/>
        <end position="305"/>
    </location>
</feature>
<proteinExistence type="predicted"/>
<gene>
    <name evidence="2" type="ORF">CM19_01180</name>
</gene>
<accession>A0A031LW19</accession>
<feature type="transmembrane region" description="Helical" evidence="1">
    <location>
        <begin position="83"/>
        <end position="104"/>
    </location>
</feature>
<keyword evidence="1" id="KW-1133">Transmembrane helix</keyword>
<keyword evidence="3" id="KW-1185">Reference proteome</keyword>
<dbReference type="Proteomes" id="UP000024332">
    <property type="component" value="Unassembled WGS sequence"/>
</dbReference>
<feature type="transmembrane region" description="Helical" evidence="1">
    <location>
        <begin position="422"/>
        <end position="443"/>
    </location>
</feature>
<dbReference type="AlphaFoldDB" id="A0A031LW19"/>
<evidence type="ECO:0000313" key="3">
    <source>
        <dbReference type="Proteomes" id="UP000024332"/>
    </source>
</evidence>
<evidence type="ECO:0000313" key="2">
    <source>
        <dbReference type="EMBL" id="EZQ11348.1"/>
    </source>
</evidence>
<evidence type="ECO:0000256" key="1">
    <source>
        <dbReference type="SAM" id="Phobius"/>
    </source>
</evidence>
<protein>
    <submittedName>
        <fullName evidence="2">Polysaccharide biosynthesis protein</fullName>
    </submittedName>
</protein>
<dbReference type="EMBL" id="JFZT01000015">
    <property type="protein sequence ID" value="EZQ11348.1"/>
    <property type="molecule type" value="Genomic_DNA"/>
</dbReference>
<feature type="transmembrane region" description="Helical" evidence="1">
    <location>
        <begin position="396"/>
        <end position="416"/>
    </location>
</feature>
<feature type="transmembrane region" description="Helical" evidence="1">
    <location>
        <begin position="370"/>
        <end position="389"/>
    </location>
</feature>
<feature type="transmembrane region" description="Helical" evidence="1">
    <location>
        <begin position="7"/>
        <end position="29"/>
    </location>
</feature>
<name>A0A031LW19_9CREN</name>
<feature type="transmembrane region" description="Helical" evidence="1">
    <location>
        <begin position="41"/>
        <end position="62"/>
    </location>
</feature>
<feature type="transmembrane region" description="Helical" evidence="1">
    <location>
        <begin position="345"/>
        <end position="364"/>
    </location>
</feature>
<feature type="transmembrane region" description="Helical" evidence="1">
    <location>
        <begin position="235"/>
        <end position="260"/>
    </location>
</feature>
<feature type="transmembrane region" description="Helical" evidence="1">
    <location>
        <begin position="158"/>
        <end position="179"/>
    </location>
</feature>
<dbReference type="OrthoDB" id="34743at2157"/>
<keyword evidence="1" id="KW-0472">Membrane</keyword>
<dbReference type="InterPro" id="IPR052556">
    <property type="entry name" value="PolySynth_Transporter"/>
</dbReference>
<dbReference type="PANTHER" id="PTHR43424">
    <property type="entry name" value="LOCUS PUTATIVE PROTEIN 1-RELATED"/>
    <property type="match status" value="1"/>
</dbReference>
<dbReference type="PANTHER" id="PTHR43424:SF1">
    <property type="entry name" value="LOCUS PUTATIVE PROTEIN 1-RELATED"/>
    <property type="match status" value="1"/>
</dbReference>
<dbReference type="STRING" id="1160895.CM19_01180"/>